<keyword evidence="1" id="KW-0175">Coiled coil</keyword>
<dbReference type="InterPro" id="IPR006943">
    <property type="entry name" value="DUF641_pln"/>
</dbReference>
<evidence type="ECO:0000313" key="5">
    <source>
        <dbReference type="EMBL" id="KAF5760866.1"/>
    </source>
</evidence>
<feature type="region of interest" description="Disordered" evidence="2">
    <location>
        <begin position="298"/>
        <end position="324"/>
    </location>
</feature>
<gene>
    <name evidence="6" type="primary">UNE1</name>
    <name evidence="6" type="ORF">HannXRQ_Chr16g0519131</name>
    <name evidence="5" type="ORF">HanXRQr2_Chr16g0758451</name>
</gene>
<dbReference type="AlphaFoldDB" id="A0A251S0V0"/>
<reference evidence="5" key="3">
    <citation type="submission" date="2020-06" db="EMBL/GenBank/DDBJ databases">
        <title>Helianthus annuus Genome sequencing and assembly Release 2.</title>
        <authorList>
            <person name="Gouzy J."/>
            <person name="Langlade N."/>
            <person name="Munos S."/>
        </authorList>
    </citation>
    <scope>NUCLEOTIDE SEQUENCE</scope>
    <source>
        <tissue evidence="5">Leaves</tissue>
    </source>
</reference>
<feature type="coiled-coil region" evidence="1">
    <location>
        <begin position="160"/>
        <end position="194"/>
    </location>
</feature>
<dbReference type="Pfam" id="PF24994">
    <property type="entry name" value="GIL1_IRKI_C"/>
    <property type="match status" value="1"/>
</dbReference>
<reference evidence="5 7" key="1">
    <citation type="journal article" date="2017" name="Nature">
        <title>The sunflower genome provides insights into oil metabolism, flowering and Asterid evolution.</title>
        <authorList>
            <person name="Badouin H."/>
            <person name="Gouzy J."/>
            <person name="Grassa C.J."/>
            <person name="Murat F."/>
            <person name="Staton S.E."/>
            <person name="Cottret L."/>
            <person name="Lelandais-Briere C."/>
            <person name="Owens G.L."/>
            <person name="Carrere S."/>
            <person name="Mayjonade B."/>
            <person name="Legrand L."/>
            <person name="Gill N."/>
            <person name="Kane N.C."/>
            <person name="Bowers J.E."/>
            <person name="Hubner S."/>
            <person name="Bellec A."/>
            <person name="Berard A."/>
            <person name="Berges H."/>
            <person name="Blanchet N."/>
            <person name="Boniface M.C."/>
            <person name="Brunel D."/>
            <person name="Catrice O."/>
            <person name="Chaidir N."/>
            <person name="Claudel C."/>
            <person name="Donnadieu C."/>
            <person name="Faraut T."/>
            <person name="Fievet G."/>
            <person name="Helmstetter N."/>
            <person name="King M."/>
            <person name="Knapp S.J."/>
            <person name="Lai Z."/>
            <person name="Le Paslier M.C."/>
            <person name="Lippi Y."/>
            <person name="Lorenzon L."/>
            <person name="Mandel J.R."/>
            <person name="Marage G."/>
            <person name="Marchand G."/>
            <person name="Marquand E."/>
            <person name="Bret-Mestries E."/>
            <person name="Morien E."/>
            <person name="Nambeesan S."/>
            <person name="Nguyen T."/>
            <person name="Pegot-Espagnet P."/>
            <person name="Pouilly N."/>
            <person name="Raftis F."/>
            <person name="Sallet E."/>
            <person name="Schiex T."/>
            <person name="Thomas J."/>
            <person name="Vandecasteele C."/>
            <person name="Vares D."/>
            <person name="Vear F."/>
            <person name="Vautrin S."/>
            <person name="Crespi M."/>
            <person name="Mangin B."/>
            <person name="Burke J.M."/>
            <person name="Salse J."/>
            <person name="Munos S."/>
            <person name="Vincourt P."/>
            <person name="Rieseberg L.H."/>
            <person name="Langlade N.B."/>
        </authorList>
    </citation>
    <scope>NUCLEOTIDE SEQUENCE [LARGE SCALE GENOMIC DNA]</scope>
    <source>
        <strain evidence="7">cv. SF193</strain>
        <tissue evidence="5">Leaves</tissue>
    </source>
</reference>
<evidence type="ECO:0000259" key="3">
    <source>
        <dbReference type="Pfam" id="PF04859"/>
    </source>
</evidence>
<reference evidence="6" key="2">
    <citation type="submission" date="2017-02" db="EMBL/GenBank/DDBJ databases">
        <title>Sunflower complete genome.</title>
        <authorList>
            <person name="Langlade N."/>
            <person name="Munos S."/>
        </authorList>
    </citation>
    <scope>NUCLEOTIDE SEQUENCE [LARGE SCALE GENOMIC DNA]</scope>
    <source>
        <tissue evidence="6">Leaves</tissue>
    </source>
</reference>
<evidence type="ECO:0000256" key="2">
    <source>
        <dbReference type="SAM" id="MobiDB-lite"/>
    </source>
</evidence>
<feature type="region of interest" description="Disordered" evidence="2">
    <location>
        <begin position="1"/>
        <end position="25"/>
    </location>
</feature>
<evidence type="ECO:0000313" key="6">
    <source>
        <dbReference type="EMBL" id="OTF92189.1"/>
    </source>
</evidence>
<organism evidence="6 7">
    <name type="scientific">Helianthus annuus</name>
    <name type="common">Common sunflower</name>
    <dbReference type="NCBI Taxonomy" id="4232"/>
    <lineage>
        <taxon>Eukaryota</taxon>
        <taxon>Viridiplantae</taxon>
        <taxon>Streptophyta</taxon>
        <taxon>Embryophyta</taxon>
        <taxon>Tracheophyta</taxon>
        <taxon>Spermatophyta</taxon>
        <taxon>Magnoliopsida</taxon>
        <taxon>eudicotyledons</taxon>
        <taxon>Gunneridae</taxon>
        <taxon>Pentapetalae</taxon>
        <taxon>asterids</taxon>
        <taxon>campanulids</taxon>
        <taxon>Asterales</taxon>
        <taxon>Asteraceae</taxon>
        <taxon>Asteroideae</taxon>
        <taxon>Heliantheae alliance</taxon>
        <taxon>Heliantheae</taxon>
        <taxon>Helianthus</taxon>
    </lineage>
</organism>
<dbReference type="Gramene" id="mRNA:HanXRQr2_Chr16g0758451">
    <property type="protein sequence ID" value="CDS:HanXRQr2_Chr16g0758451.1"/>
    <property type="gene ID" value="HanXRQr2_Chr16g0758451"/>
</dbReference>
<evidence type="ECO:0000259" key="4">
    <source>
        <dbReference type="Pfam" id="PF24994"/>
    </source>
</evidence>
<feature type="domain" description="DUF641" evidence="3">
    <location>
        <begin position="83"/>
        <end position="208"/>
    </location>
</feature>
<sequence>MFIPTQQTLPSYFSSMDTKPTSTSRSKLSKTFHKVLPFKKSTKSLSNNGFCLLLPHDNKFKNTETDPLRHFNKHLADDPVHRNRAAMEAFVAKLFATISSLKAAYAELQAAQFPYNGEAVQCADQGVVDELKRISEMKRMFLKKQVDVSQAHVTLLLSEIEEQQSLMKMYEITMNKMEREIKSKDFEISSLKTQLSEITSVNKSIETKLNSSACFPLRDDVTLHNLTPTHFVDVLHYALRSVRSFVKVLVRDMINAHWDIDAAVQAIDPTIIFAKPAYRCFAIESYVSREMFEGFSDGFNNDGEDEGEDNNNNNNNNNNSNSNNKVRWFNRFKRMKSVTTQQLLKENPKSIFGKFTRAKYMRLVHPKMEASLYGNLSQRKTLNTWQYPDTVFFGAFTEMARRVWVLRCLAAAFEKEVSVFMVRKGSRFSEVFMESVTDEAVVTGGGGEVRVGFTVVPGFKIGDTVVQSQVFVLPARR</sequence>
<feature type="domain" description="GIL1/IRKI C-terminal" evidence="4">
    <location>
        <begin position="419"/>
        <end position="471"/>
    </location>
</feature>
<evidence type="ECO:0000313" key="7">
    <source>
        <dbReference type="Proteomes" id="UP000215914"/>
    </source>
</evidence>
<dbReference type="InterPro" id="IPR056813">
    <property type="entry name" value="GIL1_IRKI_C"/>
</dbReference>
<keyword evidence="7" id="KW-1185">Reference proteome</keyword>
<dbReference type="InterPro" id="IPR040225">
    <property type="entry name" value="GIL1-like"/>
</dbReference>
<feature type="compositionally biased region" description="Low complexity" evidence="2">
    <location>
        <begin position="310"/>
        <end position="324"/>
    </location>
</feature>
<dbReference type="GO" id="GO:0009639">
    <property type="term" value="P:response to red or far red light"/>
    <property type="evidence" value="ECO:0007669"/>
    <property type="project" value="InterPro"/>
</dbReference>
<dbReference type="EMBL" id="CM007905">
    <property type="protein sequence ID" value="OTF92189.1"/>
    <property type="molecule type" value="Genomic_DNA"/>
</dbReference>
<dbReference type="Proteomes" id="UP000215914">
    <property type="component" value="Chromosome 16"/>
</dbReference>
<dbReference type="GO" id="GO:0009959">
    <property type="term" value="P:negative gravitropism"/>
    <property type="evidence" value="ECO:0007669"/>
    <property type="project" value="InterPro"/>
</dbReference>
<evidence type="ECO:0000256" key="1">
    <source>
        <dbReference type="SAM" id="Coils"/>
    </source>
</evidence>
<dbReference type="OMA" id="WDLNEAT"/>
<proteinExistence type="predicted"/>
<dbReference type="PANTHER" id="PTHR31161">
    <property type="entry name" value="PROTEIN GRAVITROPIC IN THE LIGHT 1"/>
    <property type="match status" value="1"/>
</dbReference>
<protein>
    <submittedName>
        <fullName evidence="6">Uncharacterized protein</fullName>
    </submittedName>
</protein>
<dbReference type="Pfam" id="PF04859">
    <property type="entry name" value="DUF641"/>
    <property type="match status" value="1"/>
</dbReference>
<dbReference type="EMBL" id="MNCJ02000331">
    <property type="protein sequence ID" value="KAF5760866.1"/>
    <property type="molecule type" value="Genomic_DNA"/>
</dbReference>
<dbReference type="InParanoid" id="A0A251S0V0"/>
<dbReference type="FunCoup" id="A0A251S0V0">
    <property type="interactions" value="408"/>
</dbReference>
<accession>A0A251S0V0</accession>
<name>A0A251S0V0_HELAN</name>